<evidence type="ECO:0000259" key="11">
    <source>
        <dbReference type="Pfam" id="PF00593"/>
    </source>
</evidence>
<dbReference type="NCBIfam" id="TIGR04057">
    <property type="entry name" value="SusC_RagA_signa"/>
    <property type="match status" value="1"/>
</dbReference>
<evidence type="ECO:0000256" key="4">
    <source>
        <dbReference type="ARBA" id="ARBA00022692"/>
    </source>
</evidence>
<feature type="transmembrane region" description="Helical" evidence="10">
    <location>
        <begin position="21"/>
        <end position="41"/>
    </location>
</feature>
<evidence type="ECO:0000256" key="5">
    <source>
        <dbReference type="ARBA" id="ARBA00023077"/>
    </source>
</evidence>
<dbReference type="Pfam" id="PF00593">
    <property type="entry name" value="TonB_dep_Rec_b-barrel"/>
    <property type="match status" value="1"/>
</dbReference>
<dbReference type="SUPFAM" id="SSF49464">
    <property type="entry name" value="Carboxypeptidase regulatory domain-like"/>
    <property type="match status" value="1"/>
</dbReference>
<keyword evidence="2 8" id="KW-0813">Transport</keyword>
<evidence type="ECO:0000256" key="9">
    <source>
        <dbReference type="RuleBase" id="RU003357"/>
    </source>
</evidence>
<dbReference type="PROSITE" id="PS52016">
    <property type="entry name" value="TONB_DEPENDENT_REC_3"/>
    <property type="match status" value="1"/>
</dbReference>
<evidence type="ECO:0000313" key="13">
    <source>
        <dbReference type="EMBL" id="SEL82882.1"/>
    </source>
</evidence>
<keyword evidence="7 8" id="KW-0998">Cell outer membrane</keyword>
<dbReference type="InterPro" id="IPR000531">
    <property type="entry name" value="Beta-barrel_TonB"/>
</dbReference>
<comment type="similarity">
    <text evidence="8 9">Belongs to the TonB-dependent receptor family.</text>
</comment>
<dbReference type="InterPro" id="IPR036942">
    <property type="entry name" value="Beta-barrel_TonB_sf"/>
</dbReference>
<dbReference type="Gene3D" id="2.60.40.1120">
    <property type="entry name" value="Carboxypeptidase-like, regulatory domain"/>
    <property type="match status" value="1"/>
</dbReference>
<evidence type="ECO:0000256" key="10">
    <source>
        <dbReference type="SAM" id="Phobius"/>
    </source>
</evidence>
<keyword evidence="10" id="KW-1133">Transmembrane helix</keyword>
<evidence type="ECO:0000256" key="6">
    <source>
        <dbReference type="ARBA" id="ARBA00023136"/>
    </source>
</evidence>
<keyword evidence="3 8" id="KW-1134">Transmembrane beta strand</keyword>
<evidence type="ECO:0000256" key="8">
    <source>
        <dbReference type="PROSITE-ProRule" id="PRU01360"/>
    </source>
</evidence>
<dbReference type="FunFam" id="2.170.130.10:FF:000008">
    <property type="entry name" value="SusC/RagA family TonB-linked outer membrane protein"/>
    <property type="match status" value="1"/>
</dbReference>
<organism evidence="13 14">
    <name type="scientific">Olivibacter domesticus</name>
    <name type="common">Pseudosphingobacterium domesticum</name>
    <dbReference type="NCBI Taxonomy" id="407022"/>
    <lineage>
        <taxon>Bacteria</taxon>
        <taxon>Pseudomonadati</taxon>
        <taxon>Bacteroidota</taxon>
        <taxon>Sphingobacteriia</taxon>
        <taxon>Sphingobacteriales</taxon>
        <taxon>Sphingobacteriaceae</taxon>
        <taxon>Olivibacter</taxon>
    </lineage>
</organism>
<keyword evidence="6 8" id="KW-0472">Membrane</keyword>
<dbReference type="NCBIfam" id="TIGR04056">
    <property type="entry name" value="OMP_RagA_SusC"/>
    <property type="match status" value="1"/>
</dbReference>
<dbReference type="InterPro" id="IPR008969">
    <property type="entry name" value="CarboxyPept-like_regulatory"/>
</dbReference>
<reference evidence="14" key="1">
    <citation type="submission" date="2016-10" db="EMBL/GenBank/DDBJ databases">
        <authorList>
            <person name="Varghese N."/>
            <person name="Submissions S."/>
        </authorList>
    </citation>
    <scope>NUCLEOTIDE SEQUENCE [LARGE SCALE GENOMIC DNA]</scope>
    <source>
        <strain evidence="14">DSM 18733</strain>
    </source>
</reference>
<dbReference type="InterPro" id="IPR039426">
    <property type="entry name" value="TonB-dep_rcpt-like"/>
</dbReference>
<dbReference type="InterPro" id="IPR023996">
    <property type="entry name" value="TonB-dep_OMP_SusC/RagA"/>
</dbReference>
<comment type="subcellular location">
    <subcellularLocation>
        <location evidence="1 8">Cell outer membrane</location>
        <topology evidence="1 8">Multi-pass membrane protein</topology>
    </subcellularLocation>
</comment>
<dbReference type="Pfam" id="PF07715">
    <property type="entry name" value="Plug"/>
    <property type="match status" value="1"/>
</dbReference>
<protein>
    <submittedName>
        <fullName evidence="13">TonB-linked outer membrane protein, SusC/RagA family</fullName>
    </submittedName>
</protein>
<evidence type="ECO:0000256" key="2">
    <source>
        <dbReference type="ARBA" id="ARBA00022448"/>
    </source>
</evidence>
<dbReference type="InterPro" id="IPR037066">
    <property type="entry name" value="Plug_dom_sf"/>
</dbReference>
<evidence type="ECO:0000256" key="3">
    <source>
        <dbReference type="ARBA" id="ARBA00022452"/>
    </source>
</evidence>
<sequence length="1123" mass="123223">MNYLFYDKEPNDKGLCFLIARIMKLTLLMVFAFSLGLYAAGNAQQVSISVKNASLKEVLSVLKKQTNYRFLYNEEQLKQVGEVSVQADKTPMKEVLEKVLTDKNLDYRIHNSTITIIPVNKNKPPKFLQDIEISGTVKDSLAFLAGVSVFVKGATSKGTTTNANGNYTLKVPANAILVFRFVGYAEKEIPVGSGGTVNVVLQSVESRLDEVVVVGYGTQKKGDLTGAISSLSADDLTKGGAVSNVAQALQGRASGVVVTQNSKAPGGSMSIRIRGSNSVSSTNEPLYVIDGFPSNNGVNINPDDIASMEILKDASATAIYGSRGANGVVMITTKRGKSGQNNIAYSGYTGVQKAIVPFEMLDAKPYMELSNALYKEINGQENQEYGVYTPSQLESDVNTDWIAATTRKGVVQNHNLQFTGGGDKTRVLSSLGYFNQKGILQNTDFSRFSGRVNIDQTINDYIKAGATIFAQRENSNYQVYDGNILNSNVLYGILTYDPTVPVYNADGSFGRPPGGKGDNPLANLLSRRNDVQRDKFNGNMYLEITPMKGLTARFDAGTEILNDQLGGYLSRESYQGSIDNGVANVADYGLTHNLADMFVTYNKTFASNHNLSVMGGYSYEKFINNRKGIDVYGFSTDLYGYNNLGAASTITGVSSYKSENILVSFFGRANYSFDDKYLFTFTVRHDGSSRFGADNRWGTFPSGSFAWKIINESFMKGQTTFSDMKFRLGYGKTGNERIGNYASYGLMSNANYTFDGINNVSGSYLNATSPENSKLKWETTSQYNAGVDLAVLNDRISFTMDAYYKKTNDLLIKVNLPIYTGYTTGQSNVGSVENKGLEFAVASKNLTGEFKWDTKVNIAMNRNKVLSLGGQNEILLTSSKPIGNVSEEAYAIIREGEPLGSLFGYKYNGVLQQGENYGPQPNAKPGDPKFEDVNGDGLITSADRAIIGSAYPKLTYGITNTFSYKNFDLAVFIYGNLGNDLLNMTRMNMEWKRTTEALNRWTPENTDTNLPRNGFFYSQYGGYVNDHFIEDASFLRLKNLTLGYTVPFKTKAISSLRVYVMAENLFTISGYSGWDPEVDTKAYENDALIKYSGNAQTANAGAGLDFNSYPSMRVFTFGINANF</sequence>
<evidence type="ECO:0000313" key="14">
    <source>
        <dbReference type="Proteomes" id="UP000199421"/>
    </source>
</evidence>
<evidence type="ECO:0000256" key="7">
    <source>
        <dbReference type="ARBA" id="ARBA00023237"/>
    </source>
</evidence>
<feature type="domain" description="TonB-dependent receptor plug" evidence="12">
    <location>
        <begin position="221"/>
        <end position="328"/>
    </location>
</feature>
<dbReference type="AlphaFoldDB" id="A0A1H7TDD0"/>
<dbReference type="EMBL" id="FOAF01000004">
    <property type="protein sequence ID" value="SEL82882.1"/>
    <property type="molecule type" value="Genomic_DNA"/>
</dbReference>
<keyword evidence="4 8" id="KW-0812">Transmembrane</keyword>
<dbReference type="InterPro" id="IPR012910">
    <property type="entry name" value="Plug_dom"/>
</dbReference>
<evidence type="ECO:0000256" key="1">
    <source>
        <dbReference type="ARBA" id="ARBA00004571"/>
    </source>
</evidence>
<dbReference type="Gene3D" id="2.40.170.20">
    <property type="entry name" value="TonB-dependent receptor, beta-barrel domain"/>
    <property type="match status" value="1"/>
</dbReference>
<dbReference type="InterPro" id="IPR023997">
    <property type="entry name" value="TonB-dep_OMP_SusC/RagA_CS"/>
</dbReference>
<dbReference type="GO" id="GO:0009279">
    <property type="term" value="C:cell outer membrane"/>
    <property type="evidence" value="ECO:0007669"/>
    <property type="project" value="UniProtKB-SubCell"/>
</dbReference>
<keyword evidence="14" id="KW-1185">Reference proteome</keyword>
<gene>
    <name evidence="13" type="ORF">SAMN05661044_03479</name>
</gene>
<dbReference type="Pfam" id="PF13715">
    <property type="entry name" value="CarbopepD_reg_2"/>
    <property type="match status" value="1"/>
</dbReference>
<keyword evidence="5 9" id="KW-0798">TonB box</keyword>
<accession>A0A1H7TDD0</accession>
<evidence type="ECO:0000259" key="12">
    <source>
        <dbReference type="Pfam" id="PF07715"/>
    </source>
</evidence>
<dbReference type="STRING" id="407022.SAMN05661044_03479"/>
<dbReference type="Gene3D" id="2.170.130.10">
    <property type="entry name" value="TonB-dependent receptor, plug domain"/>
    <property type="match status" value="1"/>
</dbReference>
<dbReference type="SUPFAM" id="SSF56935">
    <property type="entry name" value="Porins"/>
    <property type="match status" value="1"/>
</dbReference>
<name>A0A1H7TDD0_OLID1</name>
<dbReference type="Gene3D" id="3.55.50.30">
    <property type="match status" value="1"/>
</dbReference>
<feature type="domain" description="TonB-dependent receptor-like beta-barrel" evidence="11">
    <location>
        <begin position="484"/>
        <end position="1065"/>
    </location>
</feature>
<dbReference type="Proteomes" id="UP000199421">
    <property type="component" value="Unassembled WGS sequence"/>
</dbReference>
<proteinExistence type="inferred from homology"/>